<dbReference type="GO" id="GO:0030145">
    <property type="term" value="F:manganese ion binding"/>
    <property type="evidence" value="ECO:0007669"/>
    <property type="project" value="UniProtKB-UniRule"/>
</dbReference>
<dbReference type="PANTHER" id="PTHR10954:SF18">
    <property type="entry name" value="RIBONUCLEASE HII"/>
    <property type="match status" value="1"/>
</dbReference>
<feature type="domain" description="RNase H type-2" evidence="17">
    <location>
        <begin position="30"/>
        <end position="222"/>
    </location>
</feature>
<evidence type="ECO:0000256" key="11">
    <source>
        <dbReference type="ARBA" id="ARBA00022759"/>
    </source>
</evidence>
<evidence type="ECO:0000256" key="13">
    <source>
        <dbReference type="ARBA" id="ARBA00023211"/>
    </source>
</evidence>
<dbReference type="AlphaFoldDB" id="R4YKS0"/>
<dbReference type="PROSITE" id="PS51975">
    <property type="entry name" value="RNASE_H_2"/>
    <property type="match status" value="1"/>
</dbReference>
<evidence type="ECO:0000256" key="3">
    <source>
        <dbReference type="ARBA" id="ARBA00004065"/>
    </source>
</evidence>
<keyword evidence="13 14" id="KW-0464">Manganese</keyword>
<dbReference type="GO" id="GO:0005737">
    <property type="term" value="C:cytoplasm"/>
    <property type="evidence" value="ECO:0007669"/>
    <property type="project" value="UniProtKB-SubCell"/>
</dbReference>
<evidence type="ECO:0000256" key="7">
    <source>
        <dbReference type="ARBA" id="ARBA00019179"/>
    </source>
</evidence>
<comment type="subcellular location">
    <subcellularLocation>
        <location evidence="4 14">Cytoplasm</location>
    </subcellularLocation>
</comment>
<feature type="binding site" evidence="14 15">
    <location>
        <position position="36"/>
    </location>
    <ligand>
        <name>a divalent metal cation</name>
        <dbReference type="ChEBI" id="CHEBI:60240"/>
    </ligand>
</feature>
<evidence type="ECO:0000259" key="17">
    <source>
        <dbReference type="PROSITE" id="PS51975"/>
    </source>
</evidence>
<dbReference type="InterPro" id="IPR001352">
    <property type="entry name" value="RNase_HII/HIII"/>
</dbReference>
<keyword evidence="9 14" id="KW-0540">Nuclease</keyword>
<dbReference type="HOGENOM" id="CLU_036532_3_2_6"/>
<dbReference type="OrthoDB" id="9803420at2"/>
<evidence type="ECO:0000256" key="6">
    <source>
        <dbReference type="ARBA" id="ARBA00012180"/>
    </source>
</evidence>
<dbReference type="CDD" id="cd07182">
    <property type="entry name" value="RNase_HII_bacteria_HII_like"/>
    <property type="match status" value="1"/>
</dbReference>
<dbReference type="NCBIfam" id="NF000595">
    <property type="entry name" value="PRK00015.1-3"/>
    <property type="match status" value="1"/>
</dbReference>
<evidence type="ECO:0000256" key="9">
    <source>
        <dbReference type="ARBA" id="ARBA00022722"/>
    </source>
</evidence>
<evidence type="ECO:0000313" key="19">
    <source>
        <dbReference type="Proteomes" id="UP000032749"/>
    </source>
</evidence>
<dbReference type="EC" id="3.1.26.4" evidence="6 14"/>
<dbReference type="InterPro" id="IPR012337">
    <property type="entry name" value="RNaseH-like_sf"/>
</dbReference>
<dbReference type="KEGG" id="oai:OLEAN_C10300"/>
<feature type="binding site" evidence="14 15">
    <location>
        <position position="133"/>
    </location>
    <ligand>
        <name>a divalent metal cation</name>
        <dbReference type="ChEBI" id="CHEBI:60240"/>
    </ligand>
</feature>
<dbReference type="STRING" id="698738.OLEAN_C10300"/>
<dbReference type="PANTHER" id="PTHR10954">
    <property type="entry name" value="RIBONUCLEASE H2 SUBUNIT A"/>
    <property type="match status" value="1"/>
</dbReference>
<dbReference type="GO" id="GO:0043137">
    <property type="term" value="P:DNA replication, removal of RNA primer"/>
    <property type="evidence" value="ECO:0007669"/>
    <property type="project" value="TreeGrafter"/>
</dbReference>
<dbReference type="GO" id="GO:0004523">
    <property type="term" value="F:RNA-DNA hybrid ribonuclease activity"/>
    <property type="evidence" value="ECO:0007669"/>
    <property type="project" value="UniProtKB-UniRule"/>
</dbReference>
<comment type="similarity">
    <text evidence="5 14 16">Belongs to the RNase HII family.</text>
</comment>
<dbReference type="SUPFAM" id="SSF53098">
    <property type="entry name" value="Ribonuclease H-like"/>
    <property type="match status" value="1"/>
</dbReference>
<dbReference type="EMBL" id="FO203512">
    <property type="protein sequence ID" value="CCK75206.1"/>
    <property type="molecule type" value="Genomic_DNA"/>
</dbReference>
<dbReference type="InterPro" id="IPR024567">
    <property type="entry name" value="RNase_HII/HIII_dom"/>
</dbReference>
<dbReference type="HAMAP" id="MF_00052_B">
    <property type="entry name" value="RNase_HII_B"/>
    <property type="match status" value="1"/>
</dbReference>
<reference evidence="18 19" key="1">
    <citation type="journal article" date="2013" name="Nat. Commun.">
        <title>Genome sequence and functional genomic analysis of the oil-degrading bacterium Oleispira antarctica.</title>
        <authorList>
            <person name="Kube M."/>
            <person name="Chernikova T.N."/>
            <person name="Al-Ramahi Y."/>
            <person name="Beloqui A."/>
            <person name="Lopez-Cortez N."/>
            <person name="Guazzaroni M.E."/>
            <person name="Heipieper H.J."/>
            <person name="Klages S."/>
            <person name="Kotsyurbenko O.R."/>
            <person name="Langer I."/>
            <person name="Nechitaylo T.Y."/>
            <person name="Lunsdorf H."/>
            <person name="Fernandez M."/>
            <person name="Juarez S."/>
            <person name="Ciordia S."/>
            <person name="Singer A."/>
            <person name="Kagan O."/>
            <person name="Egorova O."/>
            <person name="Petit P.A."/>
            <person name="Stogios P."/>
            <person name="Kim Y."/>
            <person name="Tchigvintsev A."/>
            <person name="Flick R."/>
            <person name="Denaro R."/>
            <person name="Genovese M."/>
            <person name="Albar J.P."/>
            <person name="Reva O.N."/>
            <person name="Martinez-Gomariz M."/>
            <person name="Tran H."/>
            <person name="Ferrer M."/>
            <person name="Savchenko A."/>
            <person name="Yakunin A.F."/>
            <person name="Yakimov M.M."/>
            <person name="Golyshina O.V."/>
            <person name="Reinhardt R."/>
            <person name="Golyshin P.N."/>
        </authorList>
    </citation>
    <scope>NUCLEOTIDE SEQUENCE [LARGE SCALE GENOMIC DNA]</scope>
</reference>
<evidence type="ECO:0000256" key="10">
    <source>
        <dbReference type="ARBA" id="ARBA00022723"/>
    </source>
</evidence>
<keyword evidence="10 14" id="KW-0479">Metal-binding</keyword>
<keyword evidence="19" id="KW-1185">Reference proteome</keyword>
<dbReference type="PATRIC" id="fig|698738.3.peg.1071"/>
<name>R4YKS0_OLEAN</name>
<dbReference type="GO" id="GO:0032299">
    <property type="term" value="C:ribonuclease H2 complex"/>
    <property type="evidence" value="ECO:0007669"/>
    <property type="project" value="TreeGrafter"/>
</dbReference>
<dbReference type="FunFam" id="3.30.420.10:FF:000006">
    <property type="entry name" value="Ribonuclease HII"/>
    <property type="match status" value="1"/>
</dbReference>
<dbReference type="Proteomes" id="UP000032749">
    <property type="component" value="Chromosome"/>
</dbReference>
<dbReference type="NCBIfam" id="NF000596">
    <property type="entry name" value="PRK00015.1-4"/>
    <property type="match status" value="1"/>
</dbReference>
<sequence length="222" mass="24092">MSADDGLTESLAEKFNVLTEIEAQLIEQRIVYCGVDEAGAGPLCGDVVAAAVILDPNNPIAALNDSKKLSEKKREALFPEIKEKALSYCIARATAEEIDSINILQARMLAMTRAVRGLELHGLKQLPEYALIDGNRLPELDMPGAAIIKGDALVAAISAASILAKVQRDHEMVALDQQYPGYGLAKHKGYPTKAHIEALEVLGPCEIYRKTFGPVKRLLMNK</sequence>
<keyword evidence="8 14" id="KW-0963">Cytoplasm</keyword>
<dbReference type="GO" id="GO:0006298">
    <property type="term" value="P:mismatch repair"/>
    <property type="evidence" value="ECO:0007669"/>
    <property type="project" value="TreeGrafter"/>
</dbReference>
<evidence type="ECO:0000256" key="8">
    <source>
        <dbReference type="ARBA" id="ARBA00022490"/>
    </source>
</evidence>
<evidence type="ECO:0000256" key="4">
    <source>
        <dbReference type="ARBA" id="ARBA00004496"/>
    </source>
</evidence>
<comment type="catalytic activity">
    <reaction evidence="1 14 15 16">
        <text>Endonucleolytic cleavage to 5'-phosphomonoester.</text>
        <dbReference type="EC" id="3.1.26.4"/>
    </reaction>
</comment>
<evidence type="ECO:0000256" key="1">
    <source>
        <dbReference type="ARBA" id="ARBA00000077"/>
    </source>
</evidence>
<dbReference type="InterPro" id="IPR036397">
    <property type="entry name" value="RNaseH_sf"/>
</dbReference>
<evidence type="ECO:0000256" key="2">
    <source>
        <dbReference type="ARBA" id="ARBA00001946"/>
    </source>
</evidence>
<comment type="function">
    <text evidence="3 14 16">Endonuclease that specifically degrades the RNA of RNA-DNA hybrids.</text>
</comment>
<accession>R4YKS0</accession>
<dbReference type="GO" id="GO:0003723">
    <property type="term" value="F:RNA binding"/>
    <property type="evidence" value="ECO:0007669"/>
    <property type="project" value="UniProtKB-UniRule"/>
</dbReference>
<dbReference type="Gene3D" id="3.30.420.10">
    <property type="entry name" value="Ribonuclease H-like superfamily/Ribonuclease H"/>
    <property type="match status" value="1"/>
</dbReference>
<keyword evidence="11 14" id="KW-0255">Endonuclease</keyword>
<evidence type="ECO:0000256" key="15">
    <source>
        <dbReference type="PROSITE-ProRule" id="PRU01319"/>
    </source>
</evidence>
<organism evidence="18 19">
    <name type="scientific">Oleispira antarctica RB-8</name>
    <dbReference type="NCBI Taxonomy" id="698738"/>
    <lineage>
        <taxon>Bacteria</taxon>
        <taxon>Pseudomonadati</taxon>
        <taxon>Pseudomonadota</taxon>
        <taxon>Gammaproteobacteria</taxon>
        <taxon>Oceanospirillales</taxon>
        <taxon>Oceanospirillaceae</taxon>
        <taxon>Oleispira</taxon>
    </lineage>
</organism>
<comment type="cofactor">
    <cofactor evidence="2">
        <name>Mg(2+)</name>
        <dbReference type="ChEBI" id="CHEBI:18420"/>
    </cofactor>
</comment>
<evidence type="ECO:0000256" key="14">
    <source>
        <dbReference type="HAMAP-Rule" id="MF_00052"/>
    </source>
</evidence>
<gene>
    <name evidence="14 18" type="primary">rnhB</name>
    <name evidence="18" type="ORF">OLEAN_C10300</name>
</gene>
<feature type="binding site" evidence="14 15">
    <location>
        <position position="37"/>
    </location>
    <ligand>
        <name>a divalent metal cation</name>
        <dbReference type="ChEBI" id="CHEBI:60240"/>
    </ligand>
</feature>
<proteinExistence type="inferred from homology"/>
<dbReference type="Pfam" id="PF01351">
    <property type="entry name" value="RNase_HII"/>
    <property type="match status" value="1"/>
</dbReference>
<keyword evidence="12 14" id="KW-0378">Hydrolase</keyword>
<evidence type="ECO:0000313" key="18">
    <source>
        <dbReference type="EMBL" id="CCK75206.1"/>
    </source>
</evidence>
<evidence type="ECO:0000256" key="5">
    <source>
        <dbReference type="ARBA" id="ARBA00007383"/>
    </source>
</evidence>
<evidence type="ECO:0000256" key="12">
    <source>
        <dbReference type="ARBA" id="ARBA00022801"/>
    </source>
</evidence>
<dbReference type="InterPro" id="IPR022898">
    <property type="entry name" value="RNase_HII"/>
</dbReference>
<evidence type="ECO:0000256" key="16">
    <source>
        <dbReference type="RuleBase" id="RU003515"/>
    </source>
</evidence>
<comment type="cofactor">
    <cofactor evidence="14 15">
        <name>Mn(2+)</name>
        <dbReference type="ChEBI" id="CHEBI:29035"/>
    </cofactor>
    <cofactor evidence="14 15">
        <name>Mg(2+)</name>
        <dbReference type="ChEBI" id="CHEBI:18420"/>
    </cofactor>
    <text evidence="14 15">Manganese or magnesium. Binds 1 divalent metal ion per monomer in the absence of substrate. May bind a second metal ion after substrate binding.</text>
</comment>
<protein>
    <recommendedName>
        <fullName evidence="7 14">Ribonuclease HII</fullName>
        <shortName evidence="14">RNase HII</shortName>
        <ecNumber evidence="6 14">3.1.26.4</ecNumber>
    </recommendedName>
</protein>